<proteinExistence type="predicted"/>
<gene>
    <name evidence="1" type="ORF">PODLI_1B026718</name>
</gene>
<organism evidence="1 2">
    <name type="scientific">Podarcis lilfordi</name>
    <name type="common">Lilford's wall lizard</name>
    <dbReference type="NCBI Taxonomy" id="74358"/>
    <lineage>
        <taxon>Eukaryota</taxon>
        <taxon>Metazoa</taxon>
        <taxon>Chordata</taxon>
        <taxon>Craniata</taxon>
        <taxon>Vertebrata</taxon>
        <taxon>Euteleostomi</taxon>
        <taxon>Lepidosauria</taxon>
        <taxon>Squamata</taxon>
        <taxon>Bifurcata</taxon>
        <taxon>Unidentata</taxon>
        <taxon>Episquamata</taxon>
        <taxon>Laterata</taxon>
        <taxon>Lacertibaenia</taxon>
        <taxon>Lacertidae</taxon>
        <taxon>Podarcis</taxon>
    </lineage>
</organism>
<protein>
    <recommendedName>
        <fullName evidence="3">Family with sequence similarity 240 member B</fullName>
    </recommendedName>
</protein>
<dbReference type="PANTHER" id="PTHR40387:SF1">
    <property type="entry name" value="PROTEIN FAM240B"/>
    <property type="match status" value="1"/>
</dbReference>
<reference evidence="1" key="1">
    <citation type="submission" date="2022-12" db="EMBL/GenBank/DDBJ databases">
        <authorList>
            <person name="Alioto T."/>
            <person name="Alioto T."/>
            <person name="Gomez Garrido J."/>
        </authorList>
    </citation>
    <scope>NUCLEOTIDE SEQUENCE</scope>
</reference>
<dbReference type="EMBL" id="OX395136">
    <property type="protein sequence ID" value="CAI5786982.1"/>
    <property type="molecule type" value="Genomic_DNA"/>
</dbReference>
<evidence type="ECO:0008006" key="3">
    <source>
        <dbReference type="Google" id="ProtNLM"/>
    </source>
</evidence>
<keyword evidence="2" id="KW-1185">Reference proteome</keyword>
<dbReference type="InterPro" id="IPR040261">
    <property type="entry name" value="FAM240"/>
</dbReference>
<dbReference type="PANTHER" id="PTHR40387">
    <property type="entry name" value="PROTEIN FAM240B"/>
    <property type="match status" value="1"/>
</dbReference>
<name>A0AA35PJG2_9SAUR</name>
<evidence type="ECO:0000313" key="1">
    <source>
        <dbReference type="EMBL" id="CAI5786982.1"/>
    </source>
</evidence>
<evidence type="ECO:0000313" key="2">
    <source>
        <dbReference type="Proteomes" id="UP001178461"/>
    </source>
</evidence>
<accession>A0AA35PJG2</accession>
<dbReference type="AlphaFoldDB" id="A0AA35PJG2"/>
<sequence>MNSQYVRHEVFASETGELKDFWEKTIEKQTQHFEAEKDRKQRSALARLRSEWTERLEKRLKMLKEQENEEAPN</sequence>
<dbReference type="Proteomes" id="UP001178461">
    <property type="component" value="Chromosome 11"/>
</dbReference>